<proteinExistence type="predicted"/>
<evidence type="ECO:0000313" key="2">
    <source>
        <dbReference type="EMBL" id="KAK7450579.1"/>
    </source>
</evidence>
<dbReference type="InterPro" id="IPR052974">
    <property type="entry name" value="GH79_Enzymes"/>
</dbReference>
<keyword evidence="3" id="KW-1185">Reference proteome</keyword>
<dbReference type="PANTHER" id="PTHR36183:SF2">
    <property type="entry name" value="BETA-GLUCURONIDASE C-TERMINAL DOMAIN-CONTAINING PROTEIN"/>
    <property type="match status" value="1"/>
</dbReference>
<accession>A0ABR1J9A9</accession>
<evidence type="ECO:0008006" key="4">
    <source>
        <dbReference type="Google" id="ProtNLM"/>
    </source>
</evidence>
<keyword evidence="1" id="KW-0732">Signal</keyword>
<dbReference type="Proteomes" id="UP001498398">
    <property type="component" value="Unassembled WGS sequence"/>
</dbReference>
<feature type="chain" id="PRO_5045718568" description="Beta-glucuronidase C-terminal domain-containing protein" evidence="1">
    <location>
        <begin position="30"/>
        <end position="598"/>
    </location>
</feature>
<comment type="caution">
    <text evidence="2">The sequence shown here is derived from an EMBL/GenBank/DDBJ whole genome shotgun (WGS) entry which is preliminary data.</text>
</comment>
<dbReference type="SUPFAM" id="SSF51445">
    <property type="entry name" value="(Trans)glycosidases"/>
    <property type="match status" value="1"/>
</dbReference>
<dbReference type="EMBL" id="JBANRG010000033">
    <property type="protein sequence ID" value="KAK7450579.1"/>
    <property type="molecule type" value="Genomic_DNA"/>
</dbReference>
<name>A0ABR1J9A9_9AGAR</name>
<evidence type="ECO:0000256" key="1">
    <source>
        <dbReference type="SAM" id="SignalP"/>
    </source>
</evidence>
<dbReference type="InterPro" id="IPR017853">
    <property type="entry name" value="GH"/>
</dbReference>
<feature type="signal peptide" evidence="1">
    <location>
        <begin position="1"/>
        <end position="29"/>
    </location>
</feature>
<sequence>MTGPFQPTLSFLVGSFLALAIFPILCVQAEITTISFDEQPPANAAKNVISDNFIGISFELASYDTLWGKNADTIPPAMQNYMSNLNARMSNPLRIRVGGNAMDGSTYVPNKTDEMLTLTDPNAYFNDIPVDFGPILFDVMNGMADKAGEMEFLIGLSMRDPQNDTNVVTLAKDAYVKLGPRLDGLLLGNEPDLYAGHGNRQDYNISVYIPEIGEVLEDLQKQGILNKPIIGGPTICCSWDLADVIEAGLDRYDYKYYTLQHYPNHACAGLNERNTNVSSYASHSNLNSYIGWNDRGIDLALADNIPVLLTEYNSVSCGGSNISDLFVMSLWAIDAGLKSISRNISAVYLHTREYGVQYNLFDPPTNPALNDSSQNPGWKTGSTYYAALFLSEVGSPSGSVVIDLNLNNSIDNPSSLVAGYDIYAPSSSYGFTREKLVLLNYADGSNPTYPNNGSHYFFSTTEASQTFRIPENMARNVSYRILTAESLFSTTNTSVGGSTDAIKWAGQWIGDLGNLRGQRETLSVECSLGCDIVVQSPGAAMVILTDDDSFYDGNSTVVNSLEDSSVEATSEEVGNGGMGLRCGMAWYGVAFVLAVFLS</sequence>
<organism evidence="2 3">
    <name type="scientific">Marasmiellus scandens</name>
    <dbReference type="NCBI Taxonomy" id="2682957"/>
    <lineage>
        <taxon>Eukaryota</taxon>
        <taxon>Fungi</taxon>
        <taxon>Dikarya</taxon>
        <taxon>Basidiomycota</taxon>
        <taxon>Agaricomycotina</taxon>
        <taxon>Agaricomycetes</taxon>
        <taxon>Agaricomycetidae</taxon>
        <taxon>Agaricales</taxon>
        <taxon>Marasmiineae</taxon>
        <taxon>Omphalotaceae</taxon>
        <taxon>Marasmiellus</taxon>
    </lineage>
</organism>
<dbReference type="Gene3D" id="3.20.20.80">
    <property type="entry name" value="Glycosidases"/>
    <property type="match status" value="1"/>
</dbReference>
<reference evidence="2 3" key="1">
    <citation type="submission" date="2024-01" db="EMBL/GenBank/DDBJ databases">
        <title>A draft genome for the cacao thread blight pathogen Marasmiellus scandens.</title>
        <authorList>
            <person name="Baruah I.K."/>
            <person name="Leung J."/>
            <person name="Bukari Y."/>
            <person name="Amoako-Attah I."/>
            <person name="Meinhardt L.W."/>
            <person name="Bailey B.A."/>
            <person name="Cohen S.P."/>
        </authorList>
    </citation>
    <scope>NUCLEOTIDE SEQUENCE [LARGE SCALE GENOMIC DNA]</scope>
    <source>
        <strain evidence="2 3">GH-19</strain>
    </source>
</reference>
<gene>
    <name evidence="2" type="ORF">VKT23_012888</name>
</gene>
<dbReference type="PANTHER" id="PTHR36183">
    <property type="entry name" value="BETA-GLUCURONIDASE"/>
    <property type="match status" value="1"/>
</dbReference>
<protein>
    <recommendedName>
        <fullName evidence="4">Beta-glucuronidase C-terminal domain-containing protein</fullName>
    </recommendedName>
</protein>
<evidence type="ECO:0000313" key="3">
    <source>
        <dbReference type="Proteomes" id="UP001498398"/>
    </source>
</evidence>